<name>A0A1F4XX80_9BACT</name>
<evidence type="ECO:0008006" key="4">
    <source>
        <dbReference type="Google" id="ProtNLM"/>
    </source>
</evidence>
<sequence>MDPLPQSSFIPKQALSARSHTSMGLFTLLSLLIFVASLFAAGAVFGYGLLLQNQLTQKDSMLKTAEGAFEPGTIQDLVRLDARMNQSRTLISKHVSPSALFAFLSSITLERVQLIFFDYTLQPDGSGALTLAGVADTFSSVALQSDQFGASKLLRDVVFSGVNATEGGKIGFSVGTTIDSSYILYSRNLSGSTPPPPSPQ</sequence>
<proteinExistence type="predicted"/>
<evidence type="ECO:0000313" key="3">
    <source>
        <dbReference type="Proteomes" id="UP000178585"/>
    </source>
</evidence>
<evidence type="ECO:0000313" key="2">
    <source>
        <dbReference type="EMBL" id="OGC86310.1"/>
    </source>
</evidence>
<dbReference type="STRING" id="1797245.A2949_00315"/>
<accession>A0A1F4XX80</accession>
<feature type="transmembrane region" description="Helical" evidence="1">
    <location>
        <begin position="25"/>
        <end position="51"/>
    </location>
</feature>
<keyword evidence="1" id="KW-1133">Transmembrane helix</keyword>
<organism evidence="2 3">
    <name type="scientific">Candidatus Adlerbacteria bacterium RIFCSPLOWO2_01_FULL_54_21b</name>
    <dbReference type="NCBI Taxonomy" id="1797245"/>
    <lineage>
        <taxon>Bacteria</taxon>
        <taxon>Candidatus Adleribacteriota</taxon>
    </lineage>
</organism>
<protein>
    <recommendedName>
        <fullName evidence="4">PilN domain-containing protein</fullName>
    </recommendedName>
</protein>
<dbReference type="Proteomes" id="UP000178585">
    <property type="component" value="Unassembled WGS sequence"/>
</dbReference>
<comment type="caution">
    <text evidence="2">The sequence shown here is derived from an EMBL/GenBank/DDBJ whole genome shotgun (WGS) entry which is preliminary data.</text>
</comment>
<keyword evidence="1" id="KW-0472">Membrane</keyword>
<reference evidence="2 3" key="1">
    <citation type="journal article" date="2016" name="Nat. Commun.">
        <title>Thousands of microbial genomes shed light on interconnected biogeochemical processes in an aquifer system.</title>
        <authorList>
            <person name="Anantharaman K."/>
            <person name="Brown C.T."/>
            <person name="Hug L.A."/>
            <person name="Sharon I."/>
            <person name="Castelle C.J."/>
            <person name="Probst A.J."/>
            <person name="Thomas B.C."/>
            <person name="Singh A."/>
            <person name="Wilkins M.J."/>
            <person name="Karaoz U."/>
            <person name="Brodie E.L."/>
            <person name="Williams K.H."/>
            <person name="Hubbard S.S."/>
            <person name="Banfield J.F."/>
        </authorList>
    </citation>
    <scope>NUCLEOTIDE SEQUENCE [LARGE SCALE GENOMIC DNA]</scope>
</reference>
<dbReference type="AlphaFoldDB" id="A0A1F4XX80"/>
<keyword evidence="1" id="KW-0812">Transmembrane</keyword>
<gene>
    <name evidence="2" type="ORF">A2949_00315</name>
</gene>
<evidence type="ECO:0000256" key="1">
    <source>
        <dbReference type="SAM" id="Phobius"/>
    </source>
</evidence>
<dbReference type="EMBL" id="MEWZ01000026">
    <property type="protein sequence ID" value="OGC86310.1"/>
    <property type="molecule type" value="Genomic_DNA"/>
</dbReference>